<dbReference type="Gene3D" id="3.40.1710.10">
    <property type="entry name" value="abc type-2 transporter like domain"/>
    <property type="match status" value="1"/>
</dbReference>
<proteinExistence type="predicted"/>
<evidence type="ECO:0000313" key="8">
    <source>
        <dbReference type="EMBL" id="MBP2256695.1"/>
    </source>
</evidence>
<dbReference type="RefSeq" id="WP_029268518.1">
    <property type="nucleotide sequence ID" value="NZ_JAGIKX010000002.1"/>
</dbReference>
<feature type="transmembrane region" description="Helical" evidence="6">
    <location>
        <begin position="258"/>
        <end position="280"/>
    </location>
</feature>
<feature type="transmembrane region" description="Helical" evidence="6">
    <location>
        <begin position="21"/>
        <end position="47"/>
    </location>
</feature>
<keyword evidence="5 6" id="KW-0472">Membrane</keyword>
<feature type="transmembrane region" description="Helical" evidence="6">
    <location>
        <begin position="214"/>
        <end position="237"/>
    </location>
</feature>
<reference evidence="8 9" key="1">
    <citation type="submission" date="2021-03" db="EMBL/GenBank/DDBJ databases">
        <title>Genomic Encyclopedia of Type Strains, Phase IV (KMG-IV): sequencing the most valuable type-strain genomes for metagenomic binning, comparative biology and taxonomic classification.</title>
        <authorList>
            <person name="Goeker M."/>
        </authorList>
    </citation>
    <scope>NUCLEOTIDE SEQUENCE [LARGE SCALE GENOMIC DNA]</scope>
    <source>
        <strain evidence="8 9">DSM 25790</strain>
    </source>
</reference>
<feature type="transmembrane region" description="Helical" evidence="6">
    <location>
        <begin position="326"/>
        <end position="348"/>
    </location>
</feature>
<dbReference type="Pfam" id="PF12698">
    <property type="entry name" value="ABC2_membrane_3"/>
    <property type="match status" value="1"/>
</dbReference>
<keyword evidence="4 6" id="KW-1133">Transmembrane helix</keyword>
<evidence type="ECO:0000256" key="3">
    <source>
        <dbReference type="ARBA" id="ARBA00022692"/>
    </source>
</evidence>
<evidence type="ECO:0000256" key="5">
    <source>
        <dbReference type="ARBA" id="ARBA00023136"/>
    </source>
</evidence>
<sequence length="407" mass="46798">MNFLRQMFLFTKNNFIQLRRKWISLPLLLLLPIITIGLIVTIIVAFFSPPDSKPIKVGIVDLDKSEETQLVVEMIDETSQLGDYIKLANMSENEAINGINKNRISSYIELPKNFTKNLYNGTPVTIPIKGNPNQVTESHLIKELIDSVARHIRTSQANILTINHFAKALAIDDETRHDMLFEQFKNFLFYTIGKDKLIDQKELKNQATSSPTDYFSIASWFITISIWIFIIYTFLHREETQRIKTRMKLYGVIELHQIFARMLVTLLVTALFAIISFAILNYSLSFQVWGANYLRISIIMGLYSILLLITFAVIETLIAAMKLRLFLQLTILGIILMLSGSFIPSLYYPLQIQSFMPYIFSSVTFHWLQEIVLNGRYYADYLPLLLMNGAGLLILMGLSLGKERVQQ</sequence>
<comment type="caution">
    <text evidence="8">The sequence shown here is derived from an EMBL/GenBank/DDBJ whole genome shotgun (WGS) entry which is preliminary data.</text>
</comment>
<evidence type="ECO:0000259" key="7">
    <source>
        <dbReference type="Pfam" id="PF12698"/>
    </source>
</evidence>
<name>A0ABS4S5C6_9BACI</name>
<evidence type="ECO:0000256" key="2">
    <source>
        <dbReference type="ARBA" id="ARBA00022475"/>
    </source>
</evidence>
<feature type="domain" description="ABC-2 type transporter transmembrane" evidence="7">
    <location>
        <begin position="24"/>
        <end position="398"/>
    </location>
</feature>
<evidence type="ECO:0000256" key="1">
    <source>
        <dbReference type="ARBA" id="ARBA00004651"/>
    </source>
</evidence>
<dbReference type="InterPro" id="IPR051449">
    <property type="entry name" value="ABC-2_transporter_component"/>
</dbReference>
<evidence type="ECO:0000313" key="9">
    <source>
        <dbReference type="Proteomes" id="UP001519294"/>
    </source>
</evidence>
<dbReference type="EMBL" id="JAGIKX010000002">
    <property type="protein sequence ID" value="MBP2256695.1"/>
    <property type="molecule type" value="Genomic_DNA"/>
</dbReference>
<gene>
    <name evidence="8" type="ORF">J2Z81_000628</name>
</gene>
<organism evidence="8 9">
    <name type="scientific">Virgibacillus alimentarius</name>
    <dbReference type="NCBI Taxonomy" id="698769"/>
    <lineage>
        <taxon>Bacteria</taxon>
        <taxon>Bacillati</taxon>
        <taxon>Bacillota</taxon>
        <taxon>Bacilli</taxon>
        <taxon>Bacillales</taxon>
        <taxon>Bacillaceae</taxon>
        <taxon>Virgibacillus</taxon>
    </lineage>
</organism>
<comment type="subcellular location">
    <subcellularLocation>
        <location evidence="1">Cell membrane</location>
        <topology evidence="1">Multi-pass membrane protein</topology>
    </subcellularLocation>
</comment>
<dbReference type="Proteomes" id="UP001519294">
    <property type="component" value="Unassembled WGS sequence"/>
</dbReference>
<dbReference type="PANTHER" id="PTHR30294">
    <property type="entry name" value="MEMBRANE COMPONENT OF ABC TRANSPORTER YHHJ-RELATED"/>
    <property type="match status" value="1"/>
</dbReference>
<keyword evidence="2" id="KW-1003">Cell membrane</keyword>
<feature type="transmembrane region" description="Helical" evidence="6">
    <location>
        <begin position="292"/>
        <end position="314"/>
    </location>
</feature>
<evidence type="ECO:0000256" key="6">
    <source>
        <dbReference type="SAM" id="Phobius"/>
    </source>
</evidence>
<evidence type="ECO:0000256" key="4">
    <source>
        <dbReference type="ARBA" id="ARBA00022989"/>
    </source>
</evidence>
<keyword evidence="9" id="KW-1185">Reference proteome</keyword>
<protein>
    <submittedName>
        <fullName evidence="8">ABC-2 type transport system permease protein</fullName>
    </submittedName>
</protein>
<keyword evidence="3 6" id="KW-0812">Transmembrane</keyword>
<dbReference type="PANTHER" id="PTHR30294:SF29">
    <property type="entry name" value="MULTIDRUG ABC TRANSPORTER PERMEASE YBHS-RELATED"/>
    <property type="match status" value="1"/>
</dbReference>
<dbReference type="InterPro" id="IPR013525">
    <property type="entry name" value="ABC2_TM"/>
</dbReference>
<feature type="transmembrane region" description="Helical" evidence="6">
    <location>
        <begin position="381"/>
        <end position="401"/>
    </location>
</feature>
<accession>A0ABS4S5C6</accession>